<dbReference type="PANTHER" id="PTHR43343">
    <property type="entry name" value="PEPTIDASE S12"/>
    <property type="match status" value="1"/>
</dbReference>
<dbReference type="PRINTS" id="PR00834">
    <property type="entry name" value="PROTEASES2C"/>
</dbReference>
<dbReference type="InterPro" id="IPR051201">
    <property type="entry name" value="Chloro_Bact_Ser_Proteases"/>
</dbReference>
<name>A0ABT7BWE0_9CYAN</name>
<dbReference type="SUPFAM" id="SSF50156">
    <property type="entry name" value="PDZ domain-like"/>
    <property type="match status" value="1"/>
</dbReference>
<dbReference type="Gene3D" id="2.40.10.120">
    <property type="match status" value="1"/>
</dbReference>
<sequence>MTIATQRILLSTIAAGLLATAPAIAAPEPSILAQFGNEEQTRIEIYQQASPAVVTIRAGRGSGSGSIVRSDGLVLTNEHVVSQARQGRVEVRTTGGGRYVGNVIALDRRNDLALVRLQTNDRLPTIPFANRSGIQVGQQVYAIGSPFGLSGTITTGILSRVDRETGDLQTDAALNPGNSGGPLLNSRGQLIGVNKAILSRDGTNSGIGFATNVLIAEDFIVANGDRPGTFDDRVARRDSPFPSRDRDYPSRDPDRFPGRGRASDRPRLGVTVNQDLIVLEVERGSLASEMGFRRGDRLVAIDHRPLQGVNHLIRFLETRPRSMLLTVERNRRTADVLVEF</sequence>
<gene>
    <name evidence="6" type="ORF">PMH09_09300</name>
</gene>
<dbReference type="Pfam" id="PF17820">
    <property type="entry name" value="PDZ_6"/>
    <property type="match status" value="1"/>
</dbReference>
<dbReference type="SMART" id="SM00228">
    <property type="entry name" value="PDZ"/>
    <property type="match status" value="1"/>
</dbReference>
<keyword evidence="7" id="KW-1185">Reference proteome</keyword>
<keyword evidence="1" id="KW-0645">Protease</keyword>
<evidence type="ECO:0000256" key="2">
    <source>
        <dbReference type="ARBA" id="ARBA00022801"/>
    </source>
</evidence>
<accession>A0ABT7BWE0</accession>
<proteinExistence type="predicted"/>
<dbReference type="SUPFAM" id="SSF50494">
    <property type="entry name" value="Trypsin-like serine proteases"/>
    <property type="match status" value="1"/>
</dbReference>
<comment type="caution">
    <text evidence="6">The sequence shown here is derived from an EMBL/GenBank/DDBJ whole genome shotgun (WGS) entry which is preliminary data.</text>
</comment>
<evidence type="ECO:0000313" key="7">
    <source>
        <dbReference type="Proteomes" id="UP001232992"/>
    </source>
</evidence>
<evidence type="ECO:0000256" key="1">
    <source>
        <dbReference type="ARBA" id="ARBA00022670"/>
    </source>
</evidence>
<feature type="region of interest" description="Disordered" evidence="3">
    <location>
        <begin position="229"/>
        <end position="266"/>
    </location>
</feature>
<evidence type="ECO:0000256" key="3">
    <source>
        <dbReference type="SAM" id="MobiDB-lite"/>
    </source>
</evidence>
<dbReference type="InterPro" id="IPR001940">
    <property type="entry name" value="Peptidase_S1C"/>
</dbReference>
<dbReference type="PANTHER" id="PTHR43343:SF3">
    <property type="entry name" value="PROTEASE DO-LIKE 8, CHLOROPLASTIC"/>
    <property type="match status" value="1"/>
</dbReference>
<protein>
    <submittedName>
        <fullName evidence="6">Trypsin-like peptidase domain-containing protein</fullName>
    </submittedName>
</protein>
<evidence type="ECO:0000256" key="4">
    <source>
        <dbReference type="SAM" id="SignalP"/>
    </source>
</evidence>
<dbReference type="InterPro" id="IPR041489">
    <property type="entry name" value="PDZ_6"/>
</dbReference>
<dbReference type="EMBL" id="JAQOSQ010000007">
    <property type="protein sequence ID" value="MDJ1183395.1"/>
    <property type="molecule type" value="Genomic_DNA"/>
</dbReference>
<feature type="signal peptide" evidence="4">
    <location>
        <begin position="1"/>
        <end position="25"/>
    </location>
</feature>
<dbReference type="Proteomes" id="UP001232992">
    <property type="component" value="Unassembled WGS sequence"/>
</dbReference>
<feature type="chain" id="PRO_5046981138" evidence="4">
    <location>
        <begin position="26"/>
        <end position="340"/>
    </location>
</feature>
<dbReference type="Gene3D" id="2.30.42.10">
    <property type="match status" value="1"/>
</dbReference>
<feature type="domain" description="PDZ" evidence="5">
    <location>
        <begin position="261"/>
        <end position="311"/>
    </location>
</feature>
<evidence type="ECO:0000313" key="6">
    <source>
        <dbReference type="EMBL" id="MDJ1183395.1"/>
    </source>
</evidence>
<keyword evidence="2" id="KW-0378">Hydrolase</keyword>
<organism evidence="6 7">
    <name type="scientific">Roseofilum casamattae BLCC-M143</name>
    <dbReference type="NCBI Taxonomy" id="3022442"/>
    <lineage>
        <taxon>Bacteria</taxon>
        <taxon>Bacillati</taxon>
        <taxon>Cyanobacteriota</taxon>
        <taxon>Cyanophyceae</taxon>
        <taxon>Desertifilales</taxon>
        <taxon>Desertifilaceae</taxon>
        <taxon>Roseofilum</taxon>
        <taxon>Roseofilum casamattae</taxon>
    </lineage>
</organism>
<evidence type="ECO:0000259" key="5">
    <source>
        <dbReference type="PROSITE" id="PS50106"/>
    </source>
</evidence>
<dbReference type="InterPro" id="IPR001478">
    <property type="entry name" value="PDZ"/>
</dbReference>
<dbReference type="RefSeq" id="WP_283758048.1">
    <property type="nucleotide sequence ID" value="NZ_JAQOSQ010000007.1"/>
</dbReference>
<reference evidence="6 7" key="1">
    <citation type="submission" date="2023-01" db="EMBL/GenBank/DDBJ databases">
        <title>Novel diversity within Roseofilum (Cyanobacteria; Desertifilaceae) from marine benthic mats with descriptions of four novel species.</title>
        <authorList>
            <person name="Wang Y."/>
            <person name="Berthold D.E."/>
            <person name="Hu J."/>
            <person name="Lefler F.W."/>
            <person name="Laughinghouse H.D. IV."/>
        </authorList>
    </citation>
    <scope>NUCLEOTIDE SEQUENCE [LARGE SCALE GENOMIC DNA]</scope>
    <source>
        <strain evidence="6 7">BLCC-M143</strain>
    </source>
</reference>
<dbReference type="PROSITE" id="PS50106">
    <property type="entry name" value="PDZ"/>
    <property type="match status" value="1"/>
</dbReference>
<keyword evidence="4" id="KW-0732">Signal</keyword>
<dbReference type="Pfam" id="PF13365">
    <property type="entry name" value="Trypsin_2"/>
    <property type="match status" value="1"/>
</dbReference>
<dbReference type="InterPro" id="IPR009003">
    <property type="entry name" value="Peptidase_S1_PA"/>
</dbReference>
<dbReference type="InterPro" id="IPR036034">
    <property type="entry name" value="PDZ_sf"/>
</dbReference>